<feature type="signal peptide" evidence="3">
    <location>
        <begin position="1"/>
        <end position="27"/>
    </location>
</feature>
<dbReference type="EMBL" id="HBEG01020026">
    <property type="protein sequence ID" value="CAD8356753.1"/>
    <property type="molecule type" value="Transcribed_RNA"/>
</dbReference>
<reference evidence="5" key="1">
    <citation type="submission" date="2021-01" db="EMBL/GenBank/DDBJ databases">
        <authorList>
            <person name="Corre E."/>
            <person name="Pelletier E."/>
            <person name="Niang G."/>
            <person name="Scheremetjew M."/>
            <person name="Finn R."/>
            <person name="Kale V."/>
            <person name="Holt S."/>
            <person name="Cochrane G."/>
            <person name="Meng A."/>
            <person name="Brown T."/>
            <person name="Cohen L."/>
        </authorList>
    </citation>
    <scope>NUCLEOTIDE SEQUENCE</scope>
    <source>
        <strain evidence="5">Pbaha01</strain>
    </source>
</reference>
<evidence type="ECO:0000313" key="5">
    <source>
        <dbReference type="EMBL" id="CAD8356762.1"/>
    </source>
</evidence>
<feature type="coiled-coil region" evidence="1">
    <location>
        <begin position="54"/>
        <end position="81"/>
    </location>
</feature>
<keyword evidence="3" id="KW-0732">Signal</keyword>
<feature type="chain" id="PRO_5036191776" evidence="3">
    <location>
        <begin position="28"/>
        <end position="111"/>
    </location>
</feature>
<evidence type="ECO:0000256" key="3">
    <source>
        <dbReference type="SAM" id="SignalP"/>
    </source>
</evidence>
<accession>A0A6T8VE56</accession>
<keyword evidence="2" id="KW-0812">Transmembrane</keyword>
<protein>
    <submittedName>
        <fullName evidence="5">Uncharacterized protein</fullName>
    </submittedName>
</protein>
<evidence type="ECO:0000256" key="1">
    <source>
        <dbReference type="SAM" id="Coils"/>
    </source>
</evidence>
<proteinExistence type="predicted"/>
<dbReference type="AlphaFoldDB" id="A0A6T8VE56"/>
<feature type="transmembrane region" description="Helical" evidence="2">
    <location>
        <begin position="83"/>
        <end position="107"/>
    </location>
</feature>
<keyword evidence="1" id="KW-0175">Coiled coil</keyword>
<dbReference type="EMBL" id="HBEG01020037">
    <property type="protein sequence ID" value="CAD8356762.1"/>
    <property type="molecule type" value="Transcribed_RNA"/>
</dbReference>
<keyword evidence="2" id="KW-1133">Transmembrane helix</keyword>
<keyword evidence="2" id="KW-0472">Membrane</keyword>
<name>A0A6T8VE56_9DINO</name>
<evidence type="ECO:0000256" key="2">
    <source>
        <dbReference type="SAM" id="Phobius"/>
    </source>
</evidence>
<organism evidence="5">
    <name type="scientific">Pyrodinium bahamense</name>
    <dbReference type="NCBI Taxonomy" id="73915"/>
    <lineage>
        <taxon>Eukaryota</taxon>
        <taxon>Sar</taxon>
        <taxon>Alveolata</taxon>
        <taxon>Dinophyceae</taxon>
        <taxon>Gonyaulacales</taxon>
        <taxon>Pyrocystaceae</taxon>
        <taxon>Pyrodinium</taxon>
    </lineage>
</organism>
<sequence>MAAAMRSRPRLPVALVACAALLLMAWALPGGAFVASPASAAPAGRASSAVPRQAKSLFERTKDLNAKIQEANGENEMLMDTDAVWSIGYVVAGLVATWLFVSVLYSLKPTP</sequence>
<gene>
    <name evidence="4" type="ORF">PBAH0796_LOCUS12120</name>
    <name evidence="5" type="ORF">PBAH0796_LOCUS12129</name>
</gene>
<evidence type="ECO:0000313" key="4">
    <source>
        <dbReference type="EMBL" id="CAD8356753.1"/>
    </source>
</evidence>